<dbReference type="Proteomes" id="UP000654075">
    <property type="component" value="Unassembled WGS sequence"/>
</dbReference>
<sequence>MSMNVHAAAAIATTRKRGLAVESCFPLEAALALLSLGSWVLLCVIDYARIEDDRDEDLRQQSTITCCVVLCVSSIMFLGSQVQSCARIVRLVASVLPQSLE</sequence>
<name>A0A813DZT2_POLGL</name>
<keyword evidence="1" id="KW-1133">Transmembrane helix</keyword>
<reference evidence="2" key="1">
    <citation type="submission" date="2021-02" db="EMBL/GenBank/DDBJ databases">
        <authorList>
            <person name="Dougan E. K."/>
            <person name="Rhodes N."/>
            <person name="Thang M."/>
            <person name="Chan C."/>
        </authorList>
    </citation>
    <scope>NUCLEOTIDE SEQUENCE</scope>
</reference>
<accession>A0A813DZT2</accession>
<dbReference type="EMBL" id="CAJNNV010006065">
    <property type="protein sequence ID" value="CAE8593030.1"/>
    <property type="molecule type" value="Genomic_DNA"/>
</dbReference>
<evidence type="ECO:0000313" key="3">
    <source>
        <dbReference type="Proteomes" id="UP000654075"/>
    </source>
</evidence>
<proteinExistence type="predicted"/>
<keyword evidence="3" id="KW-1185">Reference proteome</keyword>
<keyword evidence="1" id="KW-0812">Transmembrane</keyword>
<evidence type="ECO:0000313" key="2">
    <source>
        <dbReference type="EMBL" id="CAE8593030.1"/>
    </source>
</evidence>
<comment type="caution">
    <text evidence="2">The sequence shown here is derived from an EMBL/GenBank/DDBJ whole genome shotgun (WGS) entry which is preliminary data.</text>
</comment>
<gene>
    <name evidence="2" type="ORF">PGLA1383_LOCUS11643</name>
</gene>
<feature type="transmembrane region" description="Helical" evidence="1">
    <location>
        <begin position="62"/>
        <end position="80"/>
    </location>
</feature>
<organism evidence="2 3">
    <name type="scientific">Polarella glacialis</name>
    <name type="common">Dinoflagellate</name>
    <dbReference type="NCBI Taxonomy" id="89957"/>
    <lineage>
        <taxon>Eukaryota</taxon>
        <taxon>Sar</taxon>
        <taxon>Alveolata</taxon>
        <taxon>Dinophyceae</taxon>
        <taxon>Suessiales</taxon>
        <taxon>Suessiaceae</taxon>
        <taxon>Polarella</taxon>
    </lineage>
</organism>
<dbReference type="AlphaFoldDB" id="A0A813DZT2"/>
<protein>
    <submittedName>
        <fullName evidence="2">Uncharacterized protein</fullName>
    </submittedName>
</protein>
<evidence type="ECO:0000256" key="1">
    <source>
        <dbReference type="SAM" id="Phobius"/>
    </source>
</evidence>
<feature type="non-terminal residue" evidence="2">
    <location>
        <position position="101"/>
    </location>
</feature>
<feature type="transmembrane region" description="Helical" evidence="1">
    <location>
        <begin position="30"/>
        <end position="50"/>
    </location>
</feature>
<keyword evidence="1" id="KW-0472">Membrane</keyword>